<dbReference type="Pfam" id="PF13420">
    <property type="entry name" value="Acetyltransf_4"/>
    <property type="match status" value="1"/>
</dbReference>
<dbReference type="PANTHER" id="PTHR43072">
    <property type="entry name" value="N-ACETYLTRANSFERASE"/>
    <property type="match status" value="1"/>
</dbReference>
<sequence>MTAVRNAGPDDGAACAAIYRPYVTDTVITFEDEPPTAADMARRIVAAQERHAWLVLEDDAARGGGRVVGYAYAAPVKERAAYRWACEVSVYLEQGRRRGGAGRALYTALFDRLAARGYRRLVAGMTLPNPASEGLHRAMGFEPIGVQRRIGWKHGGWHDVAWVQRPLGDDGPPTEPR</sequence>
<dbReference type="PANTHER" id="PTHR43072:SF8">
    <property type="entry name" value="ACYLTRANSFERASE FABY-RELATED"/>
    <property type="match status" value="1"/>
</dbReference>
<evidence type="ECO:0000259" key="1">
    <source>
        <dbReference type="PROSITE" id="PS51186"/>
    </source>
</evidence>
<dbReference type="Gene3D" id="3.40.630.30">
    <property type="match status" value="1"/>
</dbReference>
<dbReference type="SUPFAM" id="SSF55729">
    <property type="entry name" value="Acyl-CoA N-acyltransferases (Nat)"/>
    <property type="match status" value="1"/>
</dbReference>
<reference evidence="3" key="1">
    <citation type="journal article" date="2019" name="Int. J. Syst. Evol. Microbiol.">
        <title>The Global Catalogue of Microorganisms (GCM) 10K type strain sequencing project: providing services to taxonomists for standard genome sequencing and annotation.</title>
        <authorList>
            <consortium name="The Broad Institute Genomics Platform"/>
            <consortium name="The Broad Institute Genome Sequencing Center for Infectious Disease"/>
            <person name="Wu L."/>
            <person name="Ma J."/>
        </authorList>
    </citation>
    <scope>NUCLEOTIDE SEQUENCE [LARGE SCALE GENOMIC DNA]</scope>
    <source>
        <strain evidence="3">JCM 15614</strain>
    </source>
</reference>
<accession>A0ABP6PPL0</accession>
<gene>
    <name evidence="2" type="ORF">GCM10010531_44010</name>
</gene>
<dbReference type="InterPro" id="IPR000182">
    <property type="entry name" value="GNAT_dom"/>
</dbReference>
<dbReference type="PROSITE" id="PS51186">
    <property type="entry name" value="GNAT"/>
    <property type="match status" value="1"/>
</dbReference>
<proteinExistence type="predicted"/>
<protein>
    <submittedName>
        <fullName evidence="2">GNAT family N-acetyltransferase</fullName>
    </submittedName>
</protein>
<organism evidence="2 3">
    <name type="scientific">Blastococcus jejuensis</name>
    <dbReference type="NCBI Taxonomy" id="351224"/>
    <lineage>
        <taxon>Bacteria</taxon>
        <taxon>Bacillati</taxon>
        <taxon>Actinomycetota</taxon>
        <taxon>Actinomycetes</taxon>
        <taxon>Geodermatophilales</taxon>
        <taxon>Geodermatophilaceae</taxon>
        <taxon>Blastococcus</taxon>
    </lineage>
</organism>
<keyword evidence="3" id="KW-1185">Reference proteome</keyword>
<name>A0ABP6PPL0_9ACTN</name>
<comment type="caution">
    <text evidence="2">The sequence shown here is derived from an EMBL/GenBank/DDBJ whole genome shotgun (WGS) entry which is preliminary data.</text>
</comment>
<evidence type="ECO:0000313" key="3">
    <source>
        <dbReference type="Proteomes" id="UP001499924"/>
    </source>
</evidence>
<evidence type="ECO:0000313" key="2">
    <source>
        <dbReference type="EMBL" id="GAA3184967.1"/>
    </source>
</evidence>
<feature type="domain" description="N-acetyltransferase" evidence="1">
    <location>
        <begin position="2"/>
        <end position="168"/>
    </location>
</feature>
<dbReference type="Proteomes" id="UP001499924">
    <property type="component" value="Unassembled WGS sequence"/>
</dbReference>
<dbReference type="EMBL" id="BAAAVV010000020">
    <property type="protein sequence ID" value="GAA3184967.1"/>
    <property type="molecule type" value="Genomic_DNA"/>
</dbReference>
<dbReference type="InterPro" id="IPR016181">
    <property type="entry name" value="Acyl_CoA_acyltransferase"/>
</dbReference>
<dbReference type="RefSeq" id="WP_344691417.1">
    <property type="nucleotide sequence ID" value="NZ_BAAAVV010000020.1"/>
</dbReference>